<reference evidence="7 12" key="2">
    <citation type="submission" date="2019-10" db="EMBL/GenBank/DDBJ databases">
        <title>Draft genome sequence of Marinobacter hydrocarbonoclasticus NCT7M from the microbiome of the marine copepod.</title>
        <authorList>
            <person name="Nuttall R."/>
            <person name="Sharma G."/>
            <person name="Moisander P."/>
        </authorList>
    </citation>
    <scope>NUCLEOTIDE SEQUENCE [LARGE SCALE GENOMIC DNA]</scope>
    <source>
        <strain evidence="7 12">NCT7M</strain>
    </source>
</reference>
<evidence type="ECO:0000256" key="3">
    <source>
        <dbReference type="ARBA" id="ARBA00022676"/>
    </source>
</evidence>
<reference evidence="9 10" key="1">
    <citation type="submission" date="2018-07" db="EMBL/GenBank/DDBJ databases">
        <title>Freshwater and sediment microbial communities from various areas in North America, analyzing microbe dynamics in response to fracking.</title>
        <authorList>
            <person name="Lamendella R."/>
        </authorList>
    </citation>
    <scope>NUCLEOTIDE SEQUENCE [LARGE SCALE GENOMIC DNA]</scope>
    <source>
        <strain evidence="9 10">114E</strain>
        <strain evidence="8 11">114E_o</strain>
    </source>
</reference>
<dbReference type="GO" id="GO:0005886">
    <property type="term" value="C:plasma membrane"/>
    <property type="evidence" value="ECO:0007669"/>
    <property type="project" value="UniProtKB-SubCell"/>
</dbReference>
<feature type="domain" description="Glycosyltransferase 2-like" evidence="6">
    <location>
        <begin position="15"/>
        <end position="128"/>
    </location>
</feature>
<evidence type="ECO:0000313" key="7">
    <source>
        <dbReference type="EMBL" id="KAE8544409.1"/>
    </source>
</evidence>
<dbReference type="Proteomes" id="UP000253065">
    <property type="component" value="Unassembled WGS sequence"/>
</dbReference>
<keyword evidence="3" id="KW-0328">Glycosyltransferase</keyword>
<sequence>MLRHPIREEDPRMAIIVPVLNEIDGIESLLSHLEIWRQRGAEIIVVDGGSDDKSDSLIEARGFPLIRSARGRATQMNAGARSSQSPFLIFLHSDTRLPEHADTQVMTHLARSETSWGRFDVRIDGRSRLLPIVGAMMNLRSRLTGIATGDQALFMTRTLFEQVGGFPEQPLMEDVEICKRLKHITPPVCLSDRVVTSGRRWDQRGGWRTIFLMWQLRWAYWRGVPADQLAARYR</sequence>
<dbReference type="InterPro" id="IPR001173">
    <property type="entry name" value="Glyco_trans_2-like"/>
</dbReference>
<gene>
    <name evidence="9" type="ORF">DET51_101132</name>
    <name evidence="8" type="ORF">DET64_101133</name>
    <name evidence="7" type="ORF">F6453_3229</name>
</gene>
<protein>
    <submittedName>
        <fullName evidence="7">Glycosyl transferase, family 2</fullName>
    </submittedName>
    <submittedName>
        <fullName evidence="9">RSAM/selenodomain-associated transferase 2</fullName>
    </submittedName>
</protein>
<evidence type="ECO:0000313" key="11">
    <source>
        <dbReference type="Proteomes" id="UP000253065"/>
    </source>
</evidence>
<dbReference type="GeneID" id="31820683"/>
<evidence type="ECO:0000256" key="4">
    <source>
        <dbReference type="ARBA" id="ARBA00022679"/>
    </source>
</evidence>
<dbReference type="RefSeq" id="WP_014420965.1">
    <property type="nucleotide sequence ID" value="NZ_CAJXYA010000026.1"/>
</dbReference>
<dbReference type="NCBIfam" id="TIGR04283">
    <property type="entry name" value="glyco_like_mftF"/>
    <property type="match status" value="1"/>
</dbReference>
<dbReference type="PANTHER" id="PTHR43646:SF2">
    <property type="entry name" value="GLYCOSYLTRANSFERASE 2-LIKE DOMAIN-CONTAINING PROTEIN"/>
    <property type="match status" value="1"/>
</dbReference>
<evidence type="ECO:0000313" key="12">
    <source>
        <dbReference type="Proteomes" id="UP000469950"/>
    </source>
</evidence>
<dbReference type="Gene3D" id="3.90.550.10">
    <property type="entry name" value="Spore Coat Polysaccharide Biosynthesis Protein SpsA, Chain A"/>
    <property type="match status" value="1"/>
</dbReference>
<evidence type="ECO:0000313" key="10">
    <source>
        <dbReference type="Proteomes" id="UP000252795"/>
    </source>
</evidence>
<comment type="caution">
    <text evidence="9">The sequence shown here is derived from an EMBL/GenBank/DDBJ whole genome shotgun (WGS) entry which is preliminary data.</text>
</comment>
<dbReference type="GO" id="GO:0016757">
    <property type="term" value="F:glycosyltransferase activity"/>
    <property type="evidence" value="ECO:0007669"/>
    <property type="project" value="UniProtKB-KW"/>
</dbReference>
<name>A0A368V9J2_MARNT</name>
<evidence type="ECO:0000259" key="6">
    <source>
        <dbReference type="Pfam" id="PF00535"/>
    </source>
</evidence>
<keyword evidence="2" id="KW-1003">Cell membrane</keyword>
<dbReference type="InterPro" id="IPR029044">
    <property type="entry name" value="Nucleotide-diphossugar_trans"/>
</dbReference>
<dbReference type="EMBL" id="QNSA01000001">
    <property type="protein sequence ID" value="RBP76950.1"/>
    <property type="molecule type" value="Genomic_DNA"/>
</dbReference>
<comment type="subcellular location">
    <subcellularLocation>
        <location evidence="1">Cell membrane</location>
    </subcellularLocation>
</comment>
<evidence type="ECO:0000256" key="2">
    <source>
        <dbReference type="ARBA" id="ARBA00022475"/>
    </source>
</evidence>
<dbReference type="SUPFAM" id="SSF53448">
    <property type="entry name" value="Nucleotide-diphospho-sugar transferases"/>
    <property type="match status" value="1"/>
</dbReference>
<dbReference type="CDD" id="cd02522">
    <property type="entry name" value="GT_2_like_a"/>
    <property type="match status" value="1"/>
</dbReference>
<keyword evidence="11" id="KW-1185">Reference proteome</keyword>
<dbReference type="PANTHER" id="PTHR43646">
    <property type="entry name" value="GLYCOSYLTRANSFERASE"/>
    <property type="match status" value="1"/>
</dbReference>
<keyword evidence="4 9" id="KW-0808">Transferase</keyword>
<evidence type="ECO:0000256" key="5">
    <source>
        <dbReference type="ARBA" id="ARBA00023136"/>
    </source>
</evidence>
<dbReference type="EMBL" id="WBMP01000017">
    <property type="protein sequence ID" value="KAE8544409.1"/>
    <property type="molecule type" value="Genomic_DNA"/>
</dbReference>
<dbReference type="AlphaFoldDB" id="A0A368V9J2"/>
<evidence type="ECO:0000313" key="9">
    <source>
        <dbReference type="EMBL" id="RCW37796.1"/>
    </source>
</evidence>
<keyword evidence="5" id="KW-0472">Membrane</keyword>
<dbReference type="Proteomes" id="UP000252795">
    <property type="component" value="Unassembled WGS sequence"/>
</dbReference>
<dbReference type="EMBL" id="QPJB01000001">
    <property type="protein sequence ID" value="RCW37796.1"/>
    <property type="molecule type" value="Genomic_DNA"/>
</dbReference>
<evidence type="ECO:0000313" key="8">
    <source>
        <dbReference type="EMBL" id="RBP76950.1"/>
    </source>
</evidence>
<dbReference type="Proteomes" id="UP000469950">
    <property type="component" value="Unassembled WGS sequence"/>
</dbReference>
<organism evidence="9 10">
    <name type="scientific">Marinobacter nauticus</name>
    <name type="common">Marinobacter hydrocarbonoclasticus</name>
    <name type="synonym">Marinobacter aquaeolei</name>
    <dbReference type="NCBI Taxonomy" id="2743"/>
    <lineage>
        <taxon>Bacteria</taxon>
        <taxon>Pseudomonadati</taxon>
        <taxon>Pseudomonadota</taxon>
        <taxon>Gammaproteobacteria</taxon>
        <taxon>Pseudomonadales</taxon>
        <taxon>Marinobacteraceae</taxon>
        <taxon>Marinobacter</taxon>
    </lineage>
</organism>
<evidence type="ECO:0000256" key="1">
    <source>
        <dbReference type="ARBA" id="ARBA00004236"/>
    </source>
</evidence>
<proteinExistence type="predicted"/>
<accession>A0A368V9J2</accession>
<dbReference type="Pfam" id="PF00535">
    <property type="entry name" value="Glycos_transf_2"/>
    <property type="match status" value="1"/>
</dbReference>
<dbReference type="InterPro" id="IPR026461">
    <property type="entry name" value="Trfase_2_rSAM/seldom_assoc"/>
</dbReference>